<dbReference type="InterPro" id="IPR009003">
    <property type="entry name" value="Peptidase_S1_PA"/>
</dbReference>
<accession>A0A8K0FYT9</accession>
<evidence type="ECO:0000256" key="1">
    <source>
        <dbReference type="ARBA" id="ARBA00007664"/>
    </source>
</evidence>
<dbReference type="PANTHER" id="PTHR24276:SF97">
    <property type="entry name" value="GH13245P2-RELATED"/>
    <property type="match status" value="1"/>
</dbReference>
<comment type="caution">
    <text evidence="12">The sequence shown here is derived from an EMBL/GenBank/DDBJ whole genome shotgun (WGS) entry which is preliminary data.</text>
</comment>
<evidence type="ECO:0000256" key="6">
    <source>
        <dbReference type="ARBA" id="ARBA00023145"/>
    </source>
</evidence>
<evidence type="ECO:0000256" key="4">
    <source>
        <dbReference type="ARBA" id="ARBA00022801"/>
    </source>
</evidence>
<keyword evidence="2" id="KW-0645">Protease</keyword>
<keyword evidence="13" id="KW-1185">Reference proteome</keyword>
<sequence>MHWCTDECYKTTCTDKKTTIFLIFVALVIVGLLSFSIYLVTKPIKCEVDEIPEAANRMFKRFYKKVPRCRETSILLYPQVVAIVENDTEVHVCTGVIISKKWVLSVAHCLVLCADHSCNNLVIRAGSSHSNRGGEEYAIIHVEIHPQFNSITLKYDIGLLKVKNFNLNVRSIEIAKISSVPVRPHMHANILGWAPYNKVDVIYRDNSLKRINLTIESHIICQYRLKGGYNKFTLTHRMLCGTYPTRGGGCYTDAGGPLIIKGVVGGLAMFGQICYSCDYHMSVLIDVYYFRDFIKKFTKLKEINIDRIKIVH</sequence>
<dbReference type="GO" id="GO:0004252">
    <property type="term" value="F:serine-type endopeptidase activity"/>
    <property type="evidence" value="ECO:0007669"/>
    <property type="project" value="UniProtKB-EC"/>
</dbReference>
<dbReference type="Proteomes" id="UP000801492">
    <property type="component" value="Unassembled WGS sequence"/>
</dbReference>
<dbReference type="AlphaFoldDB" id="A0A8K0FYT9"/>
<protein>
    <recommendedName>
        <fullName evidence="9">trypsin</fullName>
        <ecNumber evidence="9">3.4.21.4</ecNumber>
    </recommendedName>
</protein>
<evidence type="ECO:0000313" key="13">
    <source>
        <dbReference type="Proteomes" id="UP000801492"/>
    </source>
</evidence>
<dbReference type="GO" id="GO:0006508">
    <property type="term" value="P:proteolysis"/>
    <property type="evidence" value="ECO:0007669"/>
    <property type="project" value="UniProtKB-KW"/>
</dbReference>
<evidence type="ECO:0000256" key="5">
    <source>
        <dbReference type="ARBA" id="ARBA00022825"/>
    </source>
</evidence>
<dbReference type="SMART" id="SM00020">
    <property type="entry name" value="Tryp_SPc"/>
    <property type="match status" value="1"/>
</dbReference>
<evidence type="ECO:0000256" key="9">
    <source>
        <dbReference type="ARBA" id="ARBA00038868"/>
    </source>
</evidence>
<keyword evidence="10" id="KW-0812">Transmembrane</keyword>
<gene>
    <name evidence="12" type="ORF">ILUMI_26564</name>
</gene>
<evidence type="ECO:0000313" key="12">
    <source>
        <dbReference type="EMBL" id="KAF2879613.1"/>
    </source>
</evidence>
<evidence type="ECO:0000259" key="11">
    <source>
        <dbReference type="PROSITE" id="PS50240"/>
    </source>
</evidence>
<keyword evidence="10" id="KW-1133">Transmembrane helix</keyword>
<name>A0A8K0FYT9_IGNLU</name>
<proteinExistence type="inferred from homology"/>
<feature type="domain" description="Peptidase S1" evidence="11">
    <location>
        <begin position="29"/>
        <end position="299"/>
    </location>
</feature>
<dbReference type="Gene3D" id="2.40.10.10">
    <property type="entry name" value="Trypsin-like serine proteases"/>
    <property type="match status" value="1"/>
</dbReference>
<keyword evidence="10" id="KW-0472">Membrane</keyword>
<dbReference type="InterPro" id="IPR001254">
    <property type="entry name" value="Trypsin_dom"/>
</dbReference>
<dbReference type="InterPro" id="IPR050430">
    <property type="entry name" value="Peptidase_S1"/>
</dbReference>
<dbReference type="OrthoDB" id="6763392at2759"/>
<dbReference type="SUPFAM" id="SSF50494">
    <property type="entry name" value="Trypsin-like serine proteases"/>
    <property type="match status" value="1"/>
</dbReference>
<keyword evidence="5" id="KW-0720">Serine protease</keyword>
<feature type="transmembrane region" description="Helical" evidence="10">
    <location>
        <begin position="20"/>
        <end position="40"/>
    </location>
</feature>
<keyword evidence="3" id="KW-0222">Digestion</keyword>
<dbReference type="PROSITE" id="PS50240">
    <property type="entry name" value="TRYPSIN_DOM"/>
    <property type="match status" value="1"/>
</dbReference>
<evidence type="ECO:0000256" key="7">
    <source>
        <dbReference type="ARBA" id="ARBA00023157"/>
    </source>
</evidence>
<dbReference type="EMBL" id="VTPC01091118">
    <property type="protein sequence ID" value="KAF2879613.1"/>
    <property type="molecule type" value="Genomic_DNA"/>
</dbReference>
<evidence type="ECO:0000256" key="10">
    <source>
        <dbReference type="SAM" id="Phobius"/>
    </source>
</evidence>
<organism evidence="12 13">
    <name type="scientific">Ignelater luminosus</name>
    <name type="common">Cucubano</name>
    <name type="synonym">Pyrophorus luminosus</name>
    <dbReference type="NCBI Taxonomy" id="2038154"/>
    <lineage>
        <taxon>Eukaryota</taxon>
        <taxon>Metazoa</taxon>
        <taxon>Ecdysozoa</taxon>
        <taxon>Arthropoda</taxon>
        <taxon>Hexapoda</taxon>
        <taxon>Insecta</taxon>
        <taxon>Pterygota</taxon>
        <taxon>Neoptera</taxon>
        <taxon>Endopterygota</taxon>
        <taxon>Coleoptera</taxon>
        <taxon>Polyphaga</taxon>
        <taxon>Elateriformia</taxon>
        <taxon>Elateroidea</taxon>
        <taxon>Elateridae</taxon>
        <taxon>Agrypninae</taxon>
        <taxon>Pyrophorini</taxon>
        <taxon>Ignelater</taxon>
    </lineage>
</organism>
<evidence type="ECO:0000256" key="2">
    <source>
        <dbReference type="ARBA" id="ARBA00022670"/>
    </source>
</evidence>
<keyword evidence="4" id="KW-0378">Hydrolase</keyword>
<dbReference type="GO" id="GO:0007586">
    <property type="term" value="P:digestion"/>
    <property type="evidence" value="ECO:0007669"/>
    <property type="project" value="UniProtKB-KW"/>
</dbReference>
<comment type="catalytic activity">
    <reaction evidence="8">
        <text>Preferential cleavage: Arg-|-Xaa, Lys-|-Xaa.</text>
        <dbReference type="EC" id="3.4.21.4"/>
    </reaction>
</comment>
<evidence type="ECO:0000256" key="3">
    <source>
        <dbReference type="ARBA" id="ARBA00022757"/>
    </source>
</evidence>
<comment type="similarity">
    <text evidence="1">Belongs to the peptidase S1 family.</text>
</comment>
<dbReference type="InterPro" id="IPR043504">
    <property type="entry name" value="Peptidase_S1_PA_chymotrypsin"/>
</dbReference>
<dbReference type="Pfam" id="PF00089">
    <property type="entry name" value="Trypsin"/>
    <property type="match status" value="1"/>
</dbReference>
<keyword evidence="6" id="KW-0865">Zymogen</keyword>
<dbReference type="PRINTS" id="PR00722">
    <property type="entry name" value="CHYMOTRYPSIN"/>
</dbReference>
<dbReference type="EC" id="3.4.21.4" evidence="9"/>
<reference evidence="12" key="1">
    <citation type="submission" date="2019-08" db="EMBL/GenBank/DDBJ databases">
        <title>The genome of the North American firefly Photinus pyralis.</title>
        <authorList>
            <consortium name="Photinus pyralis genome working group"/>
            <person name="Fallon T.R."/>
            <person name="Sander Lower S.E."/>
            <person name="Weng J.-K."/>
        </authorList>
    </citation>
    <scope>NUCLEOTIDE SEQUENCE</scope>
    <source>
        <strain evidence="12">TRF0915ILg1</strain>
        <tissue evidence="12">Whole body</tissue>
    </source>
</reference>
<dbReference type="InterPro" id="IPR001314">
    <property type="entry name" value="Peptidase_S1A"/>
</dbReference>
<dbReference type="PANTHER" id="PTHR24276">
    <property type="entry name" value="POLYSERASE-RELATED"/>
    <property type="match status" value="1"/>
</dbReference>
<keyword evidence="7" id="KW-1015">Disulfide bond</keyword>
<evidence type="ECO:0000256" key="8">
    <source>
        <dbReference type="ARBA" id="ARBA00036320"/>
    </source>
</evidence>